<protein>
    <submittedName>
        <fullName evidence="2">DUF1631 domain-containing protein</fullName>
    </submittedName>
</protein>
<feature type="region of interest" description="Disordered" evidence="1">
    <location>
        <begin position="229"/>
        <end position="257"/>
    </location>
</feature>
<proteinExistence type="predicted"/>
<dbReference type="KEGG" id="asem:NNL22_10810"/>
<feature type="region of interest" description="Disordered" evidence="1">
    <location>
        <begin position="612"/>
        <end position="634"/>
    </location>
</feature>
<reference evidence="2" key="1">
    <citation type="submission" date="2022-07" db="EMBL/GenBank/DDBJ databases">
        <title>Alkalimarinus sp. nov., isolated from gut of a Alitta virens.</title>
        <authorList>
            <person name="Yang A.I."/>
            <person name="Shin N.-R."/>
        </authorList>
    </citation>
    <scope>NUCLEOTIDE SEQUENCE</scope>
    <source>
        <strain evidence="2">FA028</strain>
    </source>
</reference>
<evidence type="ECO:0000313" key="3">
    <source>
        <dbReference type="Proteomes" id="UP001164472"/>
    </source>
</evidence>
<dbReference type="AlphaFoldDB" id="A0A9E8HF73"/>
<sequence>MNNQSGISYIKDHKMSGLAHNIHKDMKTIQTDAISSLMELLQSMFDGIDDSFFELANGARSNNEQNRFFEAMREIRIQRKGIENHFQLAISNFFKTPPRLKQADTSDSLEDINADTLSLVQEDALEEDVATNTMITKARANFQGQLLQIQTRMTSIYSPGSKDEIANPLDPELICSAFTQSCINLEINIREKLIVYKQFDRFVMSNLGDIYDRTNKQLIDAGVLPNLKHHGKKGRTSAKSSNSSASPIESQDSSGYSDSLDQAANGIEIFAQIQSLLANVRQQTGTGYSAPNSGNVRFVADSDLMNMLSTLQEQIPQQTLDDNTPTVINIRDALTSLLEQKNRASGESSSLNQVDEDLINLVSMLFEFILEDYNLSAPIQVLISRLQIPILKVVIKDKSFFAKNSHPARKLLNALAKAGIGWNDASEKQRDKLYEQIHTIVHTVLDEFNGDVAIFDTLYQRFSAFIDKEEHKAKIVEQRTKESEEGRIKSNKAQQTVEEIIKTKLASVDIPTTAKETIQNGWSRVMFLAYLKDDTEHRWQQTTDTLEQLIWCLMPHSEDKDRQRWVRTVPGLLKEVKAGLQEVSYNSARLDQTMADMKKALTDAFKQQSVSAAAKSEPEHISDTAAEASQETFSTTEKTAIQKQKEIEDAAIAEHMLKVDAIDTGSWIEFSLVNGSKFRCKLSTKIDEADCLIFVNRMGLKVVEKTRRELAHEMRRGRVKVLEQGLLVDRAMNSVMGNLRKMSGAAAH</sequence>
<feature type="compositionally biased region" description="Polar residues" evidence="1">
    <location>
        <begin position="247"/>
        <end position="257"/>
    </location>
</feature>
<accession>A0A9E8HF73</accession>
<evidence type="ECO:0000313" key="2">
    <source>
        <dbReference type="EMBL" id="UZW73530.1"/>
    </source>
</evidence>
<dbReference type="Proteomes" id="UP001164472">
    <property type="component" value="Chromosome"/>
</dbReference>
<feature type="compositionally biased region" description="Low complexity" evidence="1">
    <location>
        <begin position="237"/>
        <end position="246"/>
    </location>
</feature>
<keyword evidence="3" id="KW-1185">Reference proteome</keyword>
<dbReference type="EMBL" id="CP101527">
    <property type="protein sequence ID" value="UZW73530.1"/>
    <property type="molecule type" value="Genomic_DNA"/>
</dbReference>
<name>A0A9E8HF73_9ALTE</name>
<dbReference type="RefSeq" id="WP_251809671.1">
    <property type="nucleotide sequence ID" value="NZ_CP101527.1"/>
</dbReference>
<organism evidence="2 3">
    <name type="scientific">Alkalimarinus sediminis</name>
    <dbReference type="NCBI Taxonomy" id="1632866"/>
    <lineage>
        <taxon>Bacteria</taxon>
        <taxon>Pseudomonadati</taxon>
        <taxon>Pseudomonadota</taxon>
        <taxon>Gammaproteobacteria</taxon>
        <taxon>Alteromonadales</taxon>
        <taxon>Alteromonadaceae</taxon>
        <taxon>Alkalimarinus</taxon>
    </lineage>
</organism>
<gene>
    <name evidence="2" type="ORF">NNL22_10810</name>
</gene>
<evidence type="ECO:0000256" key="1">
    <source>
        <dbReference type="SAM" id="MobiDB-lite"/>
    </source>
</evidence>
<dbReference type="Pfam" id="PF07793">
    <property type="entry name" value="DUF1631"/>
    <property type="match status" value="1"/>
</dbReference>
<dbReference type="InterPro" id="IPR012434">
    <property type="entry name" value="DUF1631"/>
</dbReference>